<organism evidence="1 2">
    <name type="scientific">Acaulospora colombiana</name>
    <dbReference type="NCBI Taxonomy" id="27376"/>
    <lineage>
        <taxon>Eukaryota</taxon>
        <taxon>Fungi</taxon>
        <taxon>Fungi incertae sedis</taxon>
        <taxon>Mucoromycota</taxon>
        <taxon>Glomeromycotina</taxon>
        <taxon>Glomeromycetes</taxon>
        <taxon>Diversisporales</taxon>
        <taxon>Acaulosporaceae</taxon>
        <taxon>Acaulospora</taxon>
    </lineage>
</organism>
<evidence type="ECO:0000313" key="1">
    <source>
        <dbReference type="EMBL" id="CAG8559540.1"/>
    </source>
</evidence>
<keyword evidence="2" id="KW-1185">Reference proteome</keyword>
<evidence type="ECO:0000313" key="2">
    <source>
        <dbReference type="Proteomes" id="UP000789525"/>
    </source>
</evidence>
<protein>
    <submittedName>
        <fullName evidence="1">16162_t:CDS:1</fullName>
    </submittedName>
</protein>
<name>A0ACA9M0G0_9GLOM</name>
<feature type="non-terminal residue" evidence="1">
    <location>
        <position position="1"/>
    </location>
</feature>
<gene>
    <name evidence="1" type="ORF">ACOLOM_LOCUS5175</name>
</gene>
<dbReference type="EMBL" id="CAJVPT010009235">
    <property type="protein sequence ID" value="CAG8559540.1"/>
    <property type="molecule type" value="Genomic_DNA"/>
</dbReference>
<proteinExistence type="predicted"/>
<comment type="caution">
    <text evidence="1">The sequence shown here is derived from an EMBL/GenBank/DDBJ whole genome shotgun (WGS) entry which is preliminary data.</text>
</comment>
<dbReference type="Proteomes" id="UP000789525">
    <property type="component" value="Unassembled WGS sequence"/>
</dbReference>
<sequence length="163" mass="18091">YAFVEFEDERDAEDAYYEMHGRRVYGHALNIQVVAYIGLRTRLLDLGGMKVVVEVLLAEAGDLLRHHALIEDVVLILVLPVALTLAVAVVHLVQIHVVEVAPAVEVLIKIELMVMSVPPDETMDITERSPRERSSSQNGRPASRSPSMASARRSQSRSPRGIE</sequence>
<accession>A0ACA9M0G0</accession>
<reference evidence="1" key="1">
    <citation type="submission" date="2021-06" db="EMBL/GenBank/DDBJ databases">
        <authorList>
            <person name="Kallberg Y."/>
            <person name="Tangrot J."/>
            <person name="Rosling A."/>
        </authorList>
    </citation>
    <scope>NUCLEOTIDE SEQUENCE</scope>
    <source>
        <strain evidence="1">CL356</strain>
    </source>
</reference>